<organism evidence="1 2">
    <name type="scientific">Racocetra persica</name>
    <dbReference type="NCBI Taxonomy" id="160502"/>
    <lineage>
        <taxon>Eukaryota</taxon>
        <taxon>Fungi</taxon>
        <taxon>Fungi incertae sedis</taxon>
        <taxon>Mucoromycota</taxon>
        <taxon>Glomeromycotina</taxon>
        <taxon>Glomeromycetes</taxon>
        <taxon>Diversisporales</taxon>
        <taxon>Gigasporaceae</taxon>
        <taxon>Racocetra</taxon>
    </lineage>
</organism>
<accession>A0ACA9PDZ0</accession>
<comment type="caution">
    <text evidence="1">The sequence shown here is derived from an EMBL/GenBank/DDBJ whole genome shotgun (WGS) entry which is preliminary data.</text>
</comment>
<feature type="non-terminal residue" evidence="1">
    <location>
        <position position="1"/>
    </location>
</feature>
<gene>
    <name evidence="1" type="ORF">RPERSI_LOCUS10201</name>
</gene>
<sequence>NLLPKRPVQFQQADNEFEIALIDEENDTTSISTLLHEPTMKQIDQYTKFQLQKKCKVLFLRTRNNNTVLYEEIIIRVCKITKLDKRLGSLTKDIDGWYNLYCHKFHIAVVKLATEFRSINESSIINNTEELLKLDEFVSVKVWKPVLQMHLRATDQAKLRQMPKIFTKLGVFIHQIIKAILIAQDNNKDIQNIIKKCDEYTIDLKISTKLGIVKLLPVQKLLDC</sequence>
<dbReference type="Proteomes" id="UP000789920">
    <property type="component" value="Unassembled WGS sequence"/>
</dbReference>
<evidence type="ECO:0000313" key="2">
    <source>
        <dbReference type="Proteomes" id="UP000789920"/>
    </source>
</evidence>
<reference evidence="1" key="1">
    <citation type="submission" date="2021-06" db="EMBL/GenBank/DDBJ databases">
        <authorList>
            <person name="Kallberg Y."/>
            <person name="Tangrot J."/>
            <person name="Rosling A."/>
        </authorList>
    </citation>
    <scope>NUCLEOTIDE SEQUENCE</scope>
    <source>
        <strain evidence="1">MA461A</strain>
    </source>
</reference>
<proteinExistence type="predicted"/>
<name>A0ACA9PDZ0_9GLOM</name>
<dbReference type="EMBL" id="CAJVQC010019998">
    <property type="protein sequence ID" value="CAG8705078.1"/>
    <property type="molecule type" value="Genomic_DNA"/>
</dbReference>
<evidence type="ECO:0000313" key="1">
    <source>
        <dbReference type="EMBL" id="CAG8705078.1"/>
    </source>
</evidence>
<keyword evidence="2" id="KW-1185">Reference proteome</keyword>
<protein>
    <submittedName>
        <fullName evidence="1">19580_t:CDS:1</fullName>
    </submittedName>
</protein>